<keyword evidence="3" id="KW-1185">Reference proteome</keyword>
<proteinExistence type="predicted"/>
<comment type="caution">
    <text evidence="2">The sequence shown here is derived from an EMBL/GenBank/DDBJ whole genome shotgun (WGS) entry which is preliminary data.</text>
</comment>
<evidence type="ECO:0000313" key="2">
    <source>
        <dbReference type="EMBL" id="KAF6815952.1"/>
    </source>
</evidence>
<organism evidence="2 3">
    <name type="scientific">Colletotrichum sojae</name>
    <dbReference type="NCBI Taxonomy" id="2175907"/>
    <lineage>
        <taxon>Eukaryota</taxon>
        <taxon>Fungi</taxon>
        <taxon>Dikarya</taxon>
        <taxon>Ascomycota</taxon>
        <taxon>Pezizomycotina</taxon>
        <taxon>Sordariomycetes</taxon>
        <taxon>Hypocreomycetidae</taxon>
        <taxon>Glomerellales</taxon>
        <taxon>Glomerellaceae</taxon>
        <taxon>Colletotrichum</taxon>
        <taxon>Colletotrichum orchidearum species complex</taxon>
    </lineage>
</organism>
<accession>A0A8H6JMN9</accession>
<dbReference type="EMBL" id="WIGN01000031">
    <property type="protein sequence ID" value="KAF6815952.1"/>
    <property type="molecule type" value="Genomic_DNA"/>
</dbReference>
<evidence type="ECO:0000313" key="3">
    <source>
        <dbReference type="Proteomes" id="UP000652219"/>
    </source>
</evidence>
<protein>
    <submittedName>
        <fullName evidence="2">Uncharacterized protein</fullName>
    </submittedName>
</protein>
<dbReference type="AlphaFoldDB" id="A0A8H6JMN9"/>
<name>A0A8H6JMN9_9PEZI</name>
<evidence type="ECO:0000256" key="1">
    <source>
        <dbReference type="SAM" id="MobiDB-lite"/>
    </source>
</evidence>
<dbReference type="Proteomes" id="UP000652219">
    <property type="component" value="Unassembled WGS sequence"/>
</dbReference>
<reference evidence="2 3" key="1">
    <citation type="journal article" date="2020" name="Phytopathology">
        <title>Genome Sequence Resources of Colletotrichum truncatum, C. plurivorum, C. musicola, and C. sojae: Four Species Pathogenic to Soybean (Glycine max).</title>
        <authorList>
            <person name="Rogerio F."/>
            <person name="Boufleur T.R."/>
            <person name="Ciampi-Guillardi M."/>
            <person name="Sukno S.A."/>
            <person name="Thon M.R."/>
            <person name="Massola Junior N.S."/>
            <person name="Baroncelli R."/>
        </authorList>
    </citation>
    <scope>NUCLEOTIDE SEQUENCE [LARGE SCALE GENOMIC DNA]</scope>
    <source>
        <strain evidence="2 3">LFN0009</strain>
    </source>
</reference>
<gene>
    <name evidence="2" type="ORF">CSOJ01_03221</name>
</gene>
<feature type="region of interest" description="Disordered" evidence="1">
    <location>
        <begin position="174"/>
        <end position="199"/>
    </location>
</feature>
<sequence>MALLSLDKRPNALPGLALSQFRSTGSSWVVAPRSQTGAVWGMSHTLDHQPKVVPWSSWNPSRAPHDALLVLATISDPTSQDPFQRVGKPPWMLLAALNCAGLSSVSVRFLFLFLTDIPDALRVPLRLALCHPCLPASRVAPAFLLWEHPNGNSSTLSKPGLAFDKARIVPDEAPSSPFWRRSHRNPQLGNNLAAASPKP</sequence>